<dbReference type="AlphaFoldDB" id="D7A041"/>
<dbReference type="KEGG" id="sno:Snov_2004"/>
<dbReference type="HOGENOM" id="CLU_2703047_0_0_5"/>
<dbReference type="RefSeq" id="WP_013166806.1">
    <property type="nucleotide sequence ID" value="NC_014217.1"/>
</dbReference>
<organism evidence="1 2">
    <name type="scientific">Ancylobacter novellus (strain ATCC 8093 / DSM 506 / JCM 20403 / CCM 1077 / IAM 12100 / NBRC 12443 / NCIMB 10456)</name>
    <name type="common">Starkeya novella</name>
    <dbReference type="NCBI Taxonomy" id="639283"/>
    <lineage>
        <taxon>Bacteria</taxon>
        <taxon>Pseudomonadati</taxon>
        <taxon>Pseudomonadota</taxon>
        <taxon>Alphaproteobacteria</taxon>
        <taxon>Hyphomicrobiales</taxon>
        <taxon>Xanthobacteraceae</taxon>
        <taxon>Ancylobacter</taxon>
    </lineage>
</organism>
<dbReference type="Proteomes" id="UP000006633">
    <property type="component" value="Chromosome"/>
</dbReference>
<sequence length="77" mass="8587">MLRYKFDIDADSLAYDGHTNALAMTVRPLVASYDEGALFQFGWGVMAGCRQLRRLVVKVELEDTASALGRLPLRRVA</sequence>
<dbReference type="EMBL" id="CP002026">
    <property type="protein sequence ID" value="ADH89302.1"/>
    <property type="molecule type" value="Genomic_DNA"/>
</dbReference>
<dbReference type="OrthoDB" id="8468472at2"/>
<accession>D7A041</accession>
<protein>
    <submittedName>
        <fullName evidence="1">Uncharacterized protein</fullName>
    </submittedName>
</protein>
<name>D7A041_ANCN5</name>
<evidence type="ECO:0000313" key="1">
    <source>
        <dbReference type="EMBL" id="ADH89302.1"/>
    </source>
</evidence>
<proteinExistence type="predicted"/>
<reference evidence="1 2" key="1">
    <citation type="journal article" date="2012" name="Stand. Genomic Sci.">
        <title>Complete genome sequence of the facultatively chemolithoautotrophic and methylotrophic alpha Proteobacterium Starkeya novella type strain (ATCC 8093(T)).</title>
        <authorList>
            <person name="Kappler U."/>
            <person name="Davenport K."/>
            <person name="Beatson S."/>
            <person name="Lucas S."/>
            <person name="Lapidus A."/>
            <person name="Copeland A."/>
            <person name="Berry K.W."/>
            <person name="Glavina Del Rio T."/>
            <person name="Hammon N."/>
            <person name="Dalin E."/>
            <person name="Tice H."/>
            <person name="Pitluck S."/>
            <person name="Richardson P."/>
            <person name="Bruce D."/>
            <person name="Goodwin L.A."/>
            <person name="Han C."/>
            <person name="Tapia R."/>
            <person name="Detter J.C."/>
            <person name="Chang Y.J."/>
            <person name="Jeffries C.D."/>
            <person name="Land M."/>
            <person name="Hauser L."/>
            <person name="Kyrpides N.C."/>
            <person name="Goker M."/>
            <person name="Ivanova N."/>
            <person name="Klenk H.P."/>
            <person name="Woyke T."/>
        </authorList>
    </citation>
    <scope>NUCLEOTIDE SEQUENCE [LARGE SCALE GENOMIC DNA]</scope>
    <source>
        <strain evidence="2">ATCC 8093 / DSM 506 / JCM 20403 / CCM 1077 / IAM 12100 / NBRC 12443 / NCIMB 10456</strain>
    </source>
</reference>
<gene>
    <name evidence="1" type="ordered locus">Snov_2004</name>
</gene>
<keyword evidence="2" id="KW-1185">Reference proteome</keyword>
<evidence type="ECO:0000313" key="2">
    <source>
        <dbReference type="Proteomes" id="UP000006633"/>
    </source>
</evidence>